<dbReference type="Gene3D" id="1.10.1470.10">
    <property type="entry name" value="YjbJ"/>
    <property type="match status" value="1"/>
</dbReference>
<dbReference type="InterPro" id="IPR036629">
    <property type="entry name" value="YjbJ_sf"/>
</dbReference>
<comment type="caution">
    <text evidence="5">The sequence shown here is derived from an EMBL/GenBank/DDBJ whole genome shotgun (WGS) entry which is preliminary data.</text>
</comment>
<evidence type="ECO:0000256" key="1">
    <source>
        <dbReference type="ARBA" id="ARBA00005721"/>
    </source>
</evidence>
<proteinExistence type="inferred from homology"/>
<feature type="compositionally biased region" description="Basic and acidic residues" evidence="3">
    <location>
        <begin position="187"/>
        <end position="198"/>
    </location>
</feature>
<organism evidence="5 6">
    <name type="scientific">Cryobacterium zhongshanensis</name>
    <dbReference type="NCBI Taxonomy" id="2928153"/>
    <lineage>
        <taxon>Bacteria</taxon>
        <taxon>Bacillati</taxon>
        <taxon>Actinomycetota</taxon>
        <taxon>Actinomycetes</taxon>
        <taxon>Micrococcales</taxon>
        <taxon>Microbacteriaceae</taxon>
        <taxon>Cryobacterium</taxon>
    </lineage>
</organism>
<dbReference type="EMBL" id="JALGAR010000002">
    <property type="protein sequence ID" value="MCI4658118.1"/>
    <property type="molecule type" value="Genomic_DNA"/>
</dbReference>
<feature type="compositionally biased region" description="Basic and acidic residues" evidence="3">
    <location>
        <begin position="133"/>
        <end position="142"/>
    </location>
</feature>
<dbReference type="Proteomes" id="UP001165341">
    <property type="component" value="Unassembled WGS sequence"/>
</dbReference>
<comment type="similarity">
    <text evidence="1">Belongs to the asp23 family.</text>
</comment>
<feature type="region of interest" description="Disordered" evidence="3">
    <location>
        <begin position="1"/>
        <end position="28"/>
    </location>
</feature>
<dbReference type="Pfam" id="PF05532">
    <property type="entry name" value="CsbD"/>
    <property type="match status" value="1"/>
</dbReference>
<dbReference type="InterPro" id="IPR005531">
    <property type="entry name" value="Asp23"/>
</dbReference>
<dbReference type="Pfam" id="PF03780">
    <property type="entry name" value="Asp23"/>
    <property type="match status" value="1"/>
</dbReference>
<accession>A0AA41UF36</accession>
<evidence type="ECO:0000256" key="2">
    <source>
        <dbReference type="ARBA" id="ARBA00009129"/>
    </source>
</evidence>
<feature type="compositionally biased region" description="Basic and acidic residues" evidence="3">
    <location>
        <begin position="207"/>
        <end position="218"/>
    </location>
</feature>
<dbReference type="PANTHER" id="PTHR34297">
    <property type="entry name" value="HYPOTHETICAL CYTOSOLIC PROTEIN-RELATED"/>
    <property type="match status" value="1"/>
</dbReference>
<dbReference type="RefSeq" id="WP_243011894.1">
    <property type="nucleotide sequence ID" value="NZ_JALGAR010000002.1"/>
</dbReference>
<reference evidence="5" key="1">
    <citation type="submission" date="2022-03" db="EMBL/GenBank/DDBJ databases">
        <title>Cryobacterium sp. nov. strain ZS14-85, isolated from Antarctic soil.</title>
        <authorList>
            <person name="Li J."/>
            <person name="Niu G."/>
        </authorList>
    </citation>
    <scope>NUCLEOTIDE SEQUENCE</scope>
    <source>
        <strain evidence="5">ZS14-85</strain>
    </source>
</reference>
<name>A0AA41UF36_9MICO</name>
<evidence type="ECO:0000313" key="6">
    <source>
        <dbReference type="Proteomes" id="UP001165341"/>
    </source>
</evidence>
<feature type="compositionally biased region" description="Basic and acidic residues" evidence="3">
    <location>
        <begin position="166"/>
        <end position="179"/>
    </location>
</feature>
<evidence type="ECO:0000256" key="3">
    <source>
        <dbReference type="SAM" id="MobiDB-lite"/>
    </source>
</evidence>
<protein>
    <submittedName>
        <fullName evidence="5">Asp23/Gls24 family envelope stress response protein</fullName>
    </submittedName>
</protein>
<dbReference type="InterPro" id="IPR008462">
    <property type="entry name" value="CsbD"/>
</dbReference>
<dbReference type="AlphaFoldDB" id="A0AA41UF36"/>
<feature type="region of interest" description="Disordered" evidence="3">
    <location>
        <begin position="133"/>
        <end position="218"/>
    </location>
</feature>
<sequence>MALSRALRGISDRDSSGGASGGDSPGGQTVISDSVVAKVAGVAARGVTGVHSLGSAPVRAFGAIREALSGTDLSQGVSVTVGDTDVVVDIVIVAEYPVPVHEVAAEVRASITRAIEDFVGLAVSAVNVTVNDVHHPSEDDQTSRATASGIPRETPRESDNTMSASDKIKNAAEDLKGKANEAIGKATNDDSKVAEGRAEQAAASAKKAGENIKDVFKD</sequence>
<feature type="domain" description="CsbD-like" evidence="4">
    <location>
        <begin position="166"/>
        <end position="218"/>
    </location>
</feature>
<comment type="similarity">
    <text evidence="2">Belongs to the UPF0337 (CsbD) family.</text>
</comment>
<gene>
    <name evidence="5" type="ORF">MQH31_09905</name>
</gene>
<keyword evidence="6" id="KW-1185">Reference proteome</keyword>
<evidence type="ECO:0000313" key="5">
    <source>
        <dbReference type="EMBL" id="MCI4658118.1"/>
    </source>
</evidence>
<dbReference type="PANTHER" id="PTHR34297:SF3">
    <property type="entry name" value="ALKALINE SHOCK PROTEIN 23"/>
    <property type="match status" value="1"/>
</dbReference>
<dbReference type="SUPFAM" id="SSF69047">
    <property type="entry name" value="Hypothetical protein YjbJ"/>
    <property type="match status" value="1"/>
</dbReference>
<evidence type="ECO:0000259" key="4">
    <source>
        <dbReference type="Pfam" id="PF05532"/>
    </source>
</evidence>